<accession>A0ACB5UE81</accession>
<proteinExistence type="predicted"/>
<reference evidence="1" key="1">
    <citation type="submission" date="2023-09" db="EMBL/GenBank/DDBJ databases">
        <title>Vallitalea sediminicola and Vallitalea maricola sp. nov., anaerobic bacteria isolated from marine sediment.</title>
        <authorList>
            <person name="Hirano S."/>
            <person name="Maeda A."/>
            <person name="Terahara T."/>
            <person name="Mori K."/>
            <person name="Hamada M."/>
            <person name="Matsumoto R."/>
            <person name="Kobayashi T."/>
        </authorList>
    </citation>
    <scope>NUCLEOTIDE SEQUENCE</scope>
    <source>
        <strain evidence="1">AN17-2</strain>
    </source>
</reference>
<evidence type="ECO:0000313" key="2">
    <source>
        <dbReference type="Proteomes" id="UP001374599"/>
    </source>
</evidence>
<keyword evidence="2" id="KW-1185">Reference proteome</keyword>
<protein>
    <submittedName>
        <fullName evidence="1">Galactokinase</fullName>
    </submittedName>
</protein>
<dbReference type="EMBL" id="BTPU01000001">
    <property type="protein sequence ID" value="GMQ60849.1"/>
    <property type="molecule type" value="Genomic_DNA"/>
</dbReference>
<name>A0ACB5UE81_9FIRM</name>
<organism evidence="1 2">
    <name type="scientific">Vallitalea maricola</name>
    <dbReference type="NCBI Taxonomy" id="3074433"/>
    <lineage>
        <taxon>Bacteria</taxon>
        <taxon>Bacillati</taxon>
        <taxon>Bacillota</taxon>
        <taxon>Clostridia</taxon>
        <taxon>Lachnospirales</taxon>
        <taxon>Vallitaleaceae</taxon>
        <taxon>Vallitalea</taxon>
    </lineage>
</organism>
<evidence type="ECO:0000313" key="1">
    <source>
        <dbReference type="EMBL" id="GMQ60849.1"/>
    </source>
</evidence>
<comment type="caution">
    <text evidence="1">The sequence shown here is derived from an EMBL/GenBank/DDBJ whole genome shotgun (WGS) entry which is preliminary data.</text>
</comment>
<gene>
    <name evidence="1" type="ORF">AN2V17_00750</name>
</gene>
<sequence>MEREIVGKFVELYGGEEGNVKKFFAPGRVNLIGEHIDYNGGYVFPCALDFGTYAAARKRDDGRVRFATLNFDLRVEIDVDDIRYKEEDDWTNYPKGVIKEFIDKGHEVGGFDILYYGNIPNGSGLSSSASLEVLTAVVVNELFDCKEDLVEMVKMSQRAENQFVGVNCGIMDQFASGMGKLNHAILLDCETLDYEYVPLKLDGYKIVIGNTKKRRGLADSKYNERRSECQYALECIQKELDIKNLCEMDVETFDKYKHLIGKDIPRDRAKHAVEENVRVKEAVEALNDGDIITFGKLMNASHESLRDLYEVTGGELDTMVEEARKIEGTIGSRMTGAGFGGCTVSIVKEDSVDEFIRVVGKNYEDRIGLVPEFYVANVGDGAGRILIEESYVEGRY</sequence>
<dbReference type="Proteomes" id="UP001374599">
    <property type="component" value="Unassembled WGS sequence"/>
</dbReference>